<evidence type="ECO:0008006" key="11">
    <source>
        <dbReference type="Google" id="ProtNLM"/>
    </source>
</evidence>
<evidence type="ECO:0000256" key="5">
    <source>
        <dbReference type="ARBA" id="ARBA00022692"/>
    </source>
</evidence>
<feature type="transmembrane region" description="Helical" evidence="8">
    <location>
        <begin position="33"/>
        <end position="51"/>
    </location>
</feature>
<comment type="subcellular location">
    <subcellularLocation>
        <location evidence="1">Cell membrane</location>
        <topology evidence="1">Multi-pass membrane protein</topology>
    </subcellularLocation>
</comment>
<feature type="transmembrane region" description="Helical" evidence="8">
    <location>
        <begin position="293"/>
        <end position="312"/>
    </location>
</feature>
<keyword evidence="4" id="KW-1003">Cell membrane</keyword>
<dbReference type="Proteomes" id="UP000250079">
    <property type="component" value="Chromosome"/>
</dbReference>
<sequence>MGIVNTLALVFSLVAIGYLLAWRGILREGAGEALGDFVVAVAIPALLFRTLSQVDLGSVKPLGLWAAYFSSILLTWVVATLIIRRGFHRDARSGVVAGLSASFSNLLLLGLPVIFALFGQAGTETLSLILAIHLPIMMTSSVILNERAEILDGLREQQTSLVITLRRVLISLASNPLILGILAGVIWRFLPFELPGFVSELIDRLAAVAGTLALISLGLSLRRFGIARNVPQAATMTTLKLLLMPALATLASLAFGLSELQAHIVIVAAAMPTGINPYLLATRFGTGEAVASNTLLLSTLVGPLTLLFWSYVARTLF</sequence>
<evidence type="ECO:0000256" key="3">
    <source>
        <dbReference type="ARBA" id="ARBA00022448"/>
    </source>
</evidence>
<dbReference type="OrthoDB" id="3435874at2"/>
<feature type="transmembrane region" description="Helical" evidence="8">
    <location>
        <begin position="63"/>
        <end position="83"/>
    </location>
</feature>
<feature type="transmembrane region" description="Helical" evidence="8">
    <location>
        <begin position="233"/>
        <end position="254"/>
    </location>
</feature>
<feature type="transmembrane region" description="Helical" evidence="8">
    <location>
        <begin position="260"/>
        <end position="281"/>
    </location>
</feature>
<dbReference type="AlphaFoldDB" id="A0A2Z2NWJ3"/>
<organism evidence="9 10">
    <name type="scientific">Granulosicoccus antarcticus IMCC3135</name>
    <dbReference type="NCBI Taxonomy" id="1192854"/>
    <lineage>
        <taxon>Bacteria</taxon>
        <taxon>Pseudomonadati</taxon>
        <taxon>Pseudomonadota</taxon>
        <taxon>Gammaproteobacteria</taxon>
        <taxon>Chromatiales</taxon>
        <taxon>Granulosicoccaceae</taxon>
        <taxon>Granulosicoccus</taxon>
    </lineage>
</organism>
<evidence type="ECO:0000256" key="2">
    <source>
        <dbReference type="ARBA" id="ARBA00010145"/>
    </source>
</evidence>
<dbReference type="Gene3D" id="1.20.1530.20">
    <property type="match status" value="1"/>
</dbReference>
<evidence type="ECO:0000256" key="4">
    <source>
        <dbReference type="ARBA" id="ARBA00022475"/>
    </source>
</evidence>
<keyword evidence="7 8" id="KW-0472">Membrane</keyword>
<dbReference type="GO" id="GO:0005886">
    <property type="term" value="C:plasma membrane"/>
    <property type="evidence" value="ECO:0007669"/>
    <property type="project" value="UniProtKB-SubCell"/>
</dbReference>
<protein>
    <recommendedName>
        <fullName evidence="11">Transporter YfdV</fullName>
    </recommendedName>
</protein>
<feature type="transmembrane region" description="Helical" evidence="8">
    <location>
        <begin position="125"/>
        <end position="144"/>
    </location>
</feature>
<feature type="transmembrane region" description="Helical" evidence="8">
    <location>
        <begin position="165"/>
        <end position="189"/>
    </location>
</feature>
<reference evidence="9 10" key="1">
    <citation type="submission" date="2016-12" db="EMBL/GenBank/DDBJ databases">
        <authorList>
            <person name="Song W.-J."/>
            <person name="Kurnit D.M."/>
        </authorList>
    </citation>
    <scope>NUCLEOTIDE SEQUENCE [LARGE SCALE GENOMIC DNA]</scope>
    <source>
        <strain evidence="9 10">IMCC3135</strain>
    </source>
</reference>
<dbReference type="InterPro" id="IPR038770">
    <property type="entry name" value="Na+/solute_symporter_sf"/>
</dbReference>
<evidence type="ECO:0000313" key="9">
    <source>
        <dbReference type="EMBL" id="ASJ71514.1"/>
    </source>
</evidence>
<evidence type="ECO:0000256" key="6">
    <source>
        <dbReference type="ARBA" id="ARBA00022989"/>
    </source>
</evidence>
<evidence type="ECO:0000256" key="1">
    <source>
        <dbReference type="ARBA" id="ARBA00004651"/>
    </source>
</evidence>
<feature type="transmembrane region" description="Helical" evidence="8">
    <location>
        <begin position="6"/>
        <end position="26"/>
    </location>
</feature>
<feature type="transmembrane region" description="Helical" evidence="8">
    <location>
        <begin position="95"/>
        <end position="119"/>
    </location>
</feature>
<keyword evidence="5 8" id="KW-0812">Transmembrane</keyword>
<accession>A0A2Z2NWJ3</accession>
<dbReference type="RefSeq" id="WP_088916948.1">
    <property type="nucleotide sequence ID" value="NZ_CP018632.1"/>
</dbReference>
<dbReference type="Pfam" id="PF03547">
    <property type="entry name" value="Mem_trans"/>
    <property type="match status" value="1"/>
</dbReference>
<feature type="transmembrane region" description="Helical" evidence="8">
    <location>
        <begin position="201"/>
        <end position="221"/>
    </location>
</feature>
<name>A0A2Z2NWJ3_9GAMM</name>
<keyword evidence="3" id="KW-0813">Transport</keyword>
<proteinExistence type="inferred from homology"/>
<dbReference type="KEGG" id="gai:IMCC3135_07040"/>
<comment type="similarity">
    <text evidence="2">Belongs to the auxin efflux carrier (TC 2.A.69) family.</text>
</comment>
<gene>
    <name evidence="9" type="ORF">IMCC3135_07040</name>
</gene>
<dbReference type="InterPro" id="IPR004776">
    <property type="entry name" value="Mem_transp_PIN-like"/>
</dbReference>
<evidence type="ECO:0000256" key="8">
    <source>
        <dbReference type="SAM" id="Phobius"/>
    </source>
</evidence>
<evidence type="ECO:0000256" key="7">
    <source>
        <dbReference type="ARBA" id="ARBA00023136"/>
    </source>
</evidence>
<evidence type="ECO:0000313" key="10">
    <source>
        <dbReference type="Proteomes" id="UP000250079"/>
    </source>
</evidence>
<dbReference type="EMBL" id="CP018632">
    <property type="protein sequence ID" value="ASJ71514.1"/>
    <property type="molecule type" value="Genomic_DNA"/>
</dbReference>
<keyword evidence="10" id="KW-1185">Reference proteome</keyword>
<keyword evidence="6 8" id="KW-1133">Transmembrane helix</keyword>
<dbReference type="GO" id="GO:0055085">
    <property type="term" value="P:transmembrane transport"/>
    <property type="evidence" value="ECO:0007669"/>
    <property type="project" value="InterPro"/>
</dbReference>
<dbReference type="PANTHER" id="PTHR36838">
    <property type="entry name" value="AUXIN EFFLUX CARRIER FAMILY PROTEIN"/>
    <property type="match status" value="1"/>
</dbReference>
<dbReference type="PANTHER" id="PTHR36838:SF3">
    <property type="entry name" value="TRANSPORTER AUXIN EFFLUX CARRIER EC FAMILY"/>
    <property type="match status" value="1"/>
</dbReference>